<reference evidence="3 4" key="1">
    <citation type="submission" date="2018-07" db="EMBL/GenBank/DDBJ databases">
        <title>Dyella tabacisoli L4-6T, whole genome shotgun sequence.</title>
        <authorList>
            <person name="Zhou X.-K."/>
            <person name="Li W.-J."/>
            <person name="Duan Y.-Q."/>
        </authorList>
    </citation>
    <scope>NUCLEOTIDE SEQUENCE [LARGE SCALE GENOMIC DNA]</scope>
    <source>
        <strain evidence="3 4">L4-6</strain>
    </source>
</reference>
<dbReference type="Gene3D" id="3.20.20.140">
    <property type="entry name" value="Metal-dependent hydrolases"/>
    <property type="match status" value="1"/>
</dbReference>
<dbReference type="AlphaFoldDB" id="A0A369UKY0"/>
<evidence type="ECO:0000313" key="4">
    <source>
        <dbReference type="Proteomes" id="UP000253782"/>
    </source>
</evidence>
<dbReference type="Proteomes" id="UP000253782">
    <property type="component" value="Unassembled WGS sequence"/>
</dbReference>
<dbReference type="SUPFAM" id="SSF51556">
    <property type="entry name" value="Metallo-dependent hydrolases"/>
    <property type="match status" value="1"/>
</dbReference>
<accession>A0A369UKY0</accession>
<evidence type="ECO:0000256" key="1">
    <source>
        <dbReference type="ARBA" id="ARBA00023239"/>
    </source>
</evidence>
<dbReference type="InterPro" id="IPR032466">
    <property type="entry name" value="Metal_Hydrolase"/>
</dbReference>
<dbReference type="GO" id="GO:0016831">
    <property type="term" value="F:carboxy-lyase activity"/>
    <property type="evidence" value="ECO:0007669"/>
    <property type="project" value="InterPro"/>
</dbReference>
<dbReference type="PANTHER" id="PTHR21240:SF30">
    <property type="entry name" value="AMIDOHYDROLASE-RELATED DOMAIN-CONTAINING PROTEIN-RELATED"/>
    <property type="match status" value="1"/>
</dbReference>
<gene>
    <name evidence="3" type="ORF">DVJ77_17200</name>
</gene>
<keyword evidence="1" id="KW-0456">Lyase</keyword>
<keyword evidence="4" id="KW-1185">Reference proteome</keyword>
<evidence type="ECO:0000259" key="2">
    <source>
        <dbReference type="Pfam" id="PF04909"/>
    </source>
</evidence>
<protein>
    <submittedName>
        <fullName evidence="3">Amidohydrolase</fullName>
    </submittedName>
</protein>
<evidence type="ECO:0000313" key="3">
    <source>
        <dbReference type="EMBL" id="RDD80378.1"/>
    </source>
</evidence>
<dbReference type="EMBL" id="QQAH01000017">
    <property type="protein sequence ID" value="RDD80378.1"/>
    <property type="molecule type" value="Genomic_DNA"/>
</dbReference>
<dbReference type="PANTHER" id="PTHR21240">
    <property type="entry name" value="2-AMINO-3-CARBOXYLMUCONATE-6-SEMIALDEHYDE DECARBOXYLASE"/>
    <property type="match status" value="1"/>
</dbReference>
<organism evidence="3 4">
    <name type="scientific">Dyella tabacisoli</name>
    <dbReference type="NCBI Taxonomy" id="2282381"/>
    <lineage>
        <taxon>Bacteria</taxon>
        <taxon>Pseudomonadati</taxon>
        <taxon>Pseudomonadota</taxon>
        <taxon>Gammaproteobacteria</taxon>
        <taxon>Lysobacterales</taxon>
        <taxon>Rhodanobacteraceae</taxon>
        <taxon>Dyella</taxon>
    </lineage>
</organism>
<dbReference type="GO" id="GO:0019748">
    <property type="term" value="P:secondary metabolic process"/>
    <property type="evidence" value="ECO:0007669"/>
    <property type="project" value="TreeGrafter"/>
</dbReference>
<comment type="caution">
    <text evidence="3">The sequence shown here is derived from an EMBL/GenBank/DDBJ whole genome shotgun (WGS) entry which is preliminary data.</text>
</comment>
<dbReference type="OrthoDB" id="149172at2"/>
<name>A0A369UKY0_9GAMM</name>
<dbReference type="GO" id="GO:0005829">
    <property type="term" value="C:cytosol"/>
    <property type="evidence" value="ECO:0007669"/>
    <property type="project" value="TreeGrafter"/>
</dbReference>
<dbReference type="GO" id="GO:0016787">
    <property type="term" value="F:hydrolase activity"/>
    <property type="evidence" value="ECO:0007669"/>
    <property type="project" value="UniProtKB-KW"/>
</dbReference>
<dbReference type="InterPro" id="IPR032465">
    <property type="entry name" value="ACMSD"/>
</dbReference>
<keyword evidence="3" id="KW-0378">Hydrolase</keyword>
<sequence length="365" mass="40681">METSSMRVIALEEAFLHPKLREHYPPSYVKSLDMVKVRLGDVGPERIRRMDAAGVDLQVLSHVAPGVQTLEDASLSIRLSKEVNDWLGDVVRQYPTRFAGFALLPTQSPQDAADELERTVTQFGFKGAMVNGHMHGRFLDDLAFSPILERAAALDVPIYIHPYTPPQGIMDIYYRDCPHMVQGWGWQVDTGTHLLRMIASGVFDRYPNLKVIIGHMGELIPFGLDRINRQLTMVNWLLSSGPEGAGTAAHMEKNLLYYMRNNVFITSSGVFDQVALNCAIGNMGIDNVMFSIDDPFADNIEGMEFLRNADLSQADKEKFAHGNAERILKFSTAVHPRKSTSSALDAFLAKAKSRVAQALLSFLLK</sequence>
<dbReference type="InterPro" id="IPR006680">
    <property type="entry name" value="Amidohydro-rel"/>
</dbReference>
<feature type="domain" description="Amidohydrolase-related" evidence="2">
    <location>
        <begin position="53"/>
        <end position="330"/>
    </location>
</feature>
<proteinExistence type="predicted"/>
<dbReference type="Pfam" id="PF04909">
    <property type="entry name" value="Amidohydro_2"/>
    <property type="match status" value="1"/>
</dbReference>